<accession>A0A432CXL4</accession>
<dbReference type="EMBL" id="RXZH01000002">
    <property type="protein sequence ID" value="RTZ16640.1"/>
    <property type="molecule type" value="Genomic_DNA"/>
</dbReference>
<protein>
    <submittedName>
        <fullName evidence="1">Uncharacterized protein</fullName>
    </submittedName>
</protein>
<dbReference type="OrthoDB" id="6454957at2"/>
<reference evidence="1 2" key="1">
    <citation type="submission" date="2018-12" db="EMBL/GenBank/DDBJ databases">
        <title>Vibrio sp. isolated from China Sea.</title>
        <authorList>
            <person name="Li Y."/>
        </authorList>
    </citation>
    <scope>NUCLEOTIDE SEQUENCE [LARGE SCALE GENOMIC DNA]</scope>
    <source>
        <strain evidence="1 2">BEI207</strain>
    </source>
</reference>
<dbReference type="RefSeq" id="WP_126573565.1">
    <property type="nucleotide sequence ID" value="NZ_RXZH01000002.1"/>
</dbReference>
<comment type="caution">
    <text evidence="1">The sequence shown here is derived from an EMBL/GenBank/DDBJ whole genome shotgun (WGS) entry which is preliminary data.</text>
</comment>
<keyword evidence="2" id="KW-1185">Reference proteome</keyword>
<dbReference type="AlphaFoldDB" id="A0A432CXL4"/>
<sequence length="124" mass="13487">MNFRQTMFKCLVDTLGVPAGKLSRINDDGPVAIELTKGGEIYLSKENDAIYTGVKVPFRNKNSLQLNASKIISILTENKDVVVNVLGENLVIMINVSCESRDLSKDLSEALTTLNNAALALADM</sequence>
<dbReference type="Proteomes" id="UP000268973">
    <property type="component" value="Unassembled WGS sequence"/>
</dbReference>
<proteinExistence type="predicted"/>
<evidence type="ECO:0000313" key="2">
    <source>
        <dbReference type="Proteomes" id="UP000268973"/>
    </source>
</evidence>
<gene>
    <name evidence="1" type="ORF">EJ063_07545</name>
</gene>
<organism evidence="1 2">
    <name type="scientific">Vibrio aquaticus</name>
    <dbReference type="NCBI Taxonomy" id="2496559"/>
    <lineage>
        <taxon>Bacteria</taxon>
        <taxon>Pseudomonadati</taxon>
        <taxon>Pseudomonadota</taxon>
        <taxon>Gammaproteobacteria</taxon>
        <taxon>Vibrionales</taxon>
        <taxon>Vibrionaceae</taxon>
        <taxon>Vibrio</taxon>
    </lineage>
</organism>
<name>A0A432CXL4_9VIBR</name>
<evidence type="ECO:0000313" key="1">
    <source>
        <dbReference type="EMBL" id="RTZ16640.1"/>
    </source>
</evidence>